<evidence type="ECO:0000256" key="8">
    <source>
        <dbReference type="SAM" id="Phobius"/>
    </source>
</evidence>
<dbReference type="InterPro" id="IPR029044">
    <property type="entry name" value="Nucleotide-diphossugar_trans"/>
</dbReference>
<evidence type="ECO:0000256" key="7">
    <source>
        <dbReference type="SAM" id="MobiDB-lite"/>
    </source>
</evidence>
<proteinExistence type="predicted"/>
<dbReference type="Gene3D" id="3.90.550.10">
    <property type="entry name" value="Spore Coat Polysaccharide Biosynthesis Protein SpsA, Chain A"/>
    <property type="match status" value="1"/>
</dbReference>
<evidence type="ECO:0000256" key="1">
    <source>
        <dbReference type="ARBA" id="ARBA00004141"/>
    </source>
</evidence>
<dbReference type="SUPFAM" id="SSF53448">
    <property type="entry name" value="Nucleotide-diphospho-sugar transferases"/>
    <property type="match status" value="1"/>
</dbReference>
<feature type="region of interest" description="Disordered" evidence="7">
    <location>
        <begin position="1"/>
        <end position="20"/>
    </location>
</feature>
<dbReference type="GO" id="GO:0016757">
    <property type="term" value="F:glycosyltransferase activity"/>
    <property type="evidence" value="ECO:0007669"/>
    <property type="project" value="UniProtKB-KW"/>
</dbReference>
<evidence type="ECO:0000313" key="10">
    <source>
        <dbReference type="Proteomes" id="UP000245168"/>
    </source>
</evidence>
<evidence type="ECO:0000256" key="6">
    <source>
        <dbReference type="ARBA" id="ARBA00023136"/>
    </source>
</evidence>
<reference evidence="10" key="1">
    <citation type="submission" date="2018-05" db="EMBL/GenBank/DDBJ databases">
        <authorList>
            <person name="Liu B.-T."/>
        </authorList>
    </citation>
    <scope>NUCLEOTIDE SEQUENCE [LARGE SCALE GENOMIC DNA]</scope>
    <source>
        <strain evidence="10">WD6-1</strain>
    </source>
</reference>
<keyword evidence="5 8" id="KW-1133">Transmembrane helix</keyword>
<name>A0A2U2BXW2_9PROT</name>
<evidence type="ECO:0000256" key="5">
    <source>
        <dbReference type="ARBA" id="ARBA00022989"/>
    </source>
</evidence>
<feature type="transmembrane region" description="Helical" evidence="8">
    <location>
        <begin position="113"/>
        <end position="136"/>
    </location>
</feature>
<dbReference type="EMBL" id="QEXV01000001">
    <property type="protein sequence ID" value="PWE18851.1"/>
    <property type="molecule type" value="Genomic_DNA"/>
</dbReference>
<accession>A0A2U2BXW2</accession>
<dbReference type="AlphaFoldDB" id="A0A2U2BXW2"/>
<dbReference type="Proteomes" id="UP000245168">
    <property type="component" value="Unassembled WGS sequence"/>
</dbReference>
<keyword evidence="6 8" id="KW-0472">Membrane</keyword>
<feature type="transmembrane region" description="Helical" evidence="8">
    <location>
        <begin position="414"/>
        <end position="436"/>
    </location>
</feature>
<keyword evidence="10" id="KW-1185">Reference proteome</keyword>
<evidence type="ECO:0000256" key="4">
    <source>
        <dbReference type="ARBA" id="ARBA00022692"/>
    </source>
</evidence>
<protein>
    <submittedName>
        <fullName evidence="9">Family 2 glycosyl transferase</fullName>
    </submittedName>
</protein>
<dbReference type="Pfam" id="PF13641">
    <property type="entry name" value="Glyco_tranf_2_3"/>
    <property type="match status" value="1"/>
</dbReference>
<keyword evidence="3 9" id="KW-0808">Transferase</keyword>
<evidence type="ECO:0000313" key="9">
    <source>
        <dbReference type="EMBL" id="PWE18851.1"/>
    </source>
</evidence>
<dbReference type="PANTHER" id="PTHR43867">
    <property type="entry name" value="CELLULOSE SYNTHASE CATALYTIC SUBUNIT A [UDP-FORMING]"/>
    <property type="match status" value="1"/>
</dbReference>
<comment type="caution">
    <text evidence="9">The sequence shown here is derived from an EMBL/GenBank/DDBJ whole genome shotgun (WGS) entry which is preliminary data.</text>
</comment>
<keyword evidence="4 8" id="KW-0812">Transmembrane</keyword>
<dbReference type="GO" id="GO:0016020">
    <property type="term" value="C:membrane"/>
    <property type="evidence" value="ECO:0007669"/>
    <property type="project" value="UniProtKB-SubCell"/>
</dbReference>
<feature type="transmembrane region" description="Helical" evidence="8">
    <location>
        <begin position="86"/>
        <end position="107"/>
    </location>
</feature>
<dbReference type="PANTHER" id="PTHR43867:SF2">
    <property type="entry name" value="CELLULOSE SYNTHASE CATALYTIC SUBUNIT A [UDP-FORMING]"/>
    <property type="match status" value="1"/>
</dbReference>
<evidence type="ECO:0000256" key="2">
    <source>
        <dbReference type="ARBA" id="ARBA00022676"/>
    </source>
</evidence>
<evidence type="ECO:0000256" key="3">
    <source>
        <dbReference type="ARBA" id="ARBA00022679"/>
    </source>
</evidence>
<organism evidence="9 10">
    <name type="scientific">Marinicauda salina</name>
    <dbReference type="NCBI Taxonomy" id="2135793"/>
    <lineage>
        <taxon>Bacteria</taxon>
        <taxon>Pseudomonadati</taxon>
        <taxon>Pseudomonadota</taxon>
        <taxon>Alphaproteobacteria</taxon>
        <taxon>Maricaulales</taxon>
        <taxon>Maricaulaceae</taxon>
        <taxon>Marinicauda</taxon>
    </lineage>
</organism>
<sequence length="552" mass="57952">MRPRRRCARASGSSCSTPKSADSLSARIWCMNAALGGCTGRGGMADARTRSIRSHAPSSRTRARQAWRAAFHLIEHRPEASARSRLSPPAALIAGPGLFALGATLLAPGVMLIAAGALGGAVFAAVSLLRLAAALAPPRYDARRPLSDEALPAVSVIAALHREAEVVGDLCAHLAATDYPADRLEILLAIEADDAETLAAAHAAAARCGARVIEIAAVGPRTKPKALNVALAEARGELVAVYDAEDAPAPDQLRAAAEAFAADARLGCMQAPLGWYNRGETWLTGQFALEYAAHFHALLPLCRRLGWPLPLGGTSNVFRRSALEACGAWDPFNVTEDADLGFRLARDGWRCGLIEPGTLEEAPVARAAWTAQRSRWLKGHLATWLVQMRDPRGLAAAAGPGGVLALQLTLGANVLSAMIHAPATLGVLLGAGAWAAGLVSGWPVAVAAAGLATGYACAMAAAASGARRAGFTPRPRAVAAMPAYWLLQWPAMLRALRELAAAPYVWAKTRHGVSRVAREPVNEPDRHRDPDDRRTGSVRAGGVARRPARRPA</sequence>
<feature type="region of interest" description="Disordered" evidence="7">
    <location>
        <begin position="515"/>
        <end position="552"/>
    </location>
</feature>
<comment type="subcellular location">
    <subcellularLocation>
        <location evidence="1">Membrane</location>
        <topology evidence="1">Multi-pass membrane protein</topology>
    </subcellularLocation>
</comment>
<dbReference type="InterPro" id="IPR050321">
    <property type="entry name" value="Glycosyltr_2/OpgH_subfam"/>
</dbReference>
<keyword evidence="2" id="KW-0328">Glycosyltransferase</keyword>
<gene>
    <name evidence="9" type="ORF">DDZ18_04480</name>
</gene>
<feature type="transmembrane region" description="Helical" evidence="8">
    <location>
        <begin position="442"/>
        <end position="466"/>
    </location>
</feature>
<feature type="compositionally biased region" description="Basic and acidic residues" evidence="7">
    <location>
        <begin position="516"/>
        <end position="535"/>
    </location>
</feature>